<keyword evidence="1" id="KW-0732">Signal</keyword>
<dbReference type="InterPro" id="IPR005644">
    <property type="entry name" value="NolW-like"/>
</dbReference>
<feature type="domain" description="NolW-like" evidence="2">
    <location>
        <begin position="22"/>
        <end position="80"/>
    </location>
</feature>
<proteinExistence type="predicted"/>
<dbReference type="OrthoDB" id="5608150at2"/>
<dbReference type="InterPro" id="IPR038591">
    <property type="entry name" value="NolW-like_sf"/>
</dbReference>
<evidence type="ECO:0000313" key="3">
    <source>
        <dbReference type="EMBL" id="AHY42860.1"/>
    </source>
</evidence>
<dbReference type="Pfam" id="PF03958">
    <property type="entry name" value="Secretin_N"/>
    <property type="match status" value="1"/>
</dbReference>
<dbReference type="PATRIC" id="fig|316.97.peg.2084"/>
<accession>A0A023WT36</accession>
<dbReference type="AlphaFoldDB" id="A0A023WT36"/>
<dbReference type="KEGG" id="pstu:UIB01_10430"/>
<feature type="chain" id="PRO_5001525799" evidence="1">
    <location>
        <begin position="21"/>
        <end position="269"/>
    </location>
</feature>
<sequence>MTLRTLLLAATLSLCLPLHAATEVIELNNRMAEDVIPVAESVLGNQGRVTAYGNQLIVNAPDSVISELRRVIDQLDVAPKRLLISVDTQDSASSSAGGYQVDGTLRSGDVEFETGRGEIGGRDRVRIIRRSTNSRDGGVQQIQASEGYPALIQVGQSVPLTTQGTDGYGQIYQQTQYRDVLRGFYATATVHGDRVQITISSTRDRLAQGRSGVVEVQNADTRVSGRVGEWITVGGIDESASSEQHGTLRRYSTQGSQNLSMRLKVDVLD</sequence>
<dbReference type="Proteomes" id="UP000025238">
    <property type="component" value="Chromosome"/>
</dbReference>
<protein>
    <submittedName>
        <fullName evidence="3">Secretin</fullName>
    </submittedName>
</protein>
<name>A0A023WT36_STUST</name>
<dbReference type="EMBL" id="CP007509">
    <property type="protein sequence ID" value="AHY42860.1"/>
    <property type="molecule type" value="Genomic_DNA"/>
</dbReference>
<dbReference type="Gene3D" id="3.30.1370.120">
    <property type="match status" value="1"/>
</dbReference>
<organism evidence="3 4">
    <name type="scientific">Stutzerimonas stutzeri</name>
    <name type="common">Pseudomonas stutzeri</name>
    <dbReference type="NCBI Taxonomy" id="316"/>
    <lineage>
        <taxon>Bacteria</taxon>
        <taxon>Pseudomonadati</taxon>
        <taxon>Pseudomonadota</taxon>
        <taxon>Gammaproteobacteria</taxon>
        <taxon>Pseudomonadales</taxon>
        <taxon>Pseudomonadaceae</taxon>
        <taxon>Stutzerimonas</taxon>
    </lineage>
</organism>
<evidence type="ECO:0000313" key="4">
    <source>
        <dbReference type="Proteomes" id="UP000025238"/>
    </source>
</evidence>
<reference evidence="3 4" key="1">
    <citation type="submission" date="2014-03" db="EMBL/GenBank/DDBJ databases">
        <title>Complete genome sequence of Pseudomonas stutzeri 19SMN4.</title>
        <authorList>
            <person name="Brunet-Galmes I."/>
            <person name="Nogales B."/>
            <person name="Busquets A."/>
            <person name="Pena A."/>
            <person name="Gomila M."/>
            <person name="Garcia-Valdes E."/>
            <person name="Lalucat J."/>
            <person name="Bennasar A."/>
            <person name="Bosch R."/>
        </authorList>
    </citation>
    <scope>NUCLEOTIDE SEQUENCE [LARGE SCALE GENOMIC DNA]</scope>
    <source>
        <strain evidence="3 4">19SMN4</strain>
    </source>
</reference>
<feature type="signal peptide" evidence="1">
    <location>
        <begin position="1"/>
        <end position="20"/>
    </location>
</feature>
<gene>
    <name evidence="3" type="ORF">UIB01_10430</name>
</gene>
<evidence type="ECO:0000259" key="2">
    <source>
        <dbReference type="Pfam" id="PF03958"/>
    </source>
</evidence>
<evidence type="ECO:0000256" key="1">
    <source>
        <dbReference type="SAM" id="SignalP"/>
    </source>
</evidence>